<keyword evidence="3 5" id="KW-0378">Hydrolase</keyword>
<dbReference type="NCBIfam" id="NF003592">
    <property type="entry name" value="PRK05254.1-5"/>
    <property type="match status" value="1"/>
</dbReference>
<comment type="subcellular location">
    <subcellularLocation>
        <location evidence="5">Mitochondrion</location>
    </subcellularLocation>
    <subcellularLocation>
        <location evidence="5">Nucleus</location>
    </subcellularLocation>
</comment>
<sequence length="390" mass="41646">MATVAQTVVYLEDVPVQTKKESAAAAAAKDTSSSDGEDVPAPKNAEKPAPMGSVSTNTTTTKRQRTLFDMMSSDASAPKKQKTLAFAPAARFTAGSTTTSKSTSTTAMKRRLLPSQKLNSIPFSLSAFTAALPDDATRALLALECDCMGKSWLKLLADEISQPYFLALKRFLYEEGVRGAGDAPPPRIYPAPKNIYAWSDTPLGRVKVVILGQDPYISPGQAHGLSFSVPMGVGVPASLQNIYQQLRSEYPSFTPPRHGHLAGWAAQGVLLLNTVLTVRAGQSDSHAERGWETFTERVMQVVDKYGGAALARPGESAPGVGRGVVVMAWGAKAAKRVTGLDTGKHLILKSAHPSPKSADRGFFGNGHFKKANEWLEARYGEGGGIDWAKL</sequence>
<evidence type="ECO:0000256" key="5">
    <source>
        <dbReference type="HAMAP-Rule" id="MF_03166"/>
    </source>
</evidence>
<dbReference type="NCBIfam" id="NF003588">
    <property type="entry name" value="PRK05254.1-1"/>
    <property type="match status" value="1"/>
</dbReference>
<name>A0AAD6T5F8_9AGAR</name>
<dbReference type="PANTHER" id="PTHR11264">
    <property type="entry name" value="URACIL-DNA GLYCOSYLASE"/>
    <property type="match status" value="1"/>
</dbReference>
<evidence type="ECO:0000313" key="10">
    <source>
        <dbReference type="Proteomes" id="UP001218188"/>
    </source>
</evidence>
<keyword evidence="2 5" id="KW-0227">DNA damage</keyword>
<accession>A0AAD6T5F8</accession>
<dbReference type="InterPro" id="IPR005122">
    <property type="entry name" value="Uracil-DNA_glycosylase-like"/>
</dbReference>
<comment type="catalytic activity">
    <reaction evidence="5">
        <text>Hydrolyzes single-stranded DNA or mismatched double-stranded DNA and polynucleotides, releasing free uracil.</text>
        <dbReference type="EC" id="3.2.2.27"/>
    </reaction>
</comment>
<feature type="region of interest" description="Disordered" evidence="7">
    <location>
        <begin position="14"/>
        <end position="61"/>
    </location>
</feature>
<dbReference type="InterPro" id="IPR036895">
    <property type="entry name" value="Uracil-DNA_glycosylase-like_sf"/>
</dbReference>
<comment type="function">
    <text evidence="5">Excises uracil residues from the DNA which can arise as a result of misincorporation of dUMP residues by DNA polymerase or due to deamination of cytosine.</text>
</comment>
<keyword evidence="5" id="KW-0539">Nucleus</keyword>
<dbReference type="EC" id="3.2.2.27" evidence="5"/>
<dbReference type="CDD" id="cd10027">
    <property type="entry name" value="UDG-F1-like"/>
    <property type="match status" value="1"/>
</dbReference>
<keyword evidence="5" id="KW-0496">Mitochondrion</keyword>
<proteinExistence type="inferred from homology"/>
<dbReference type="GO" id="GO:0097510">
    <property type="term" value="P:base-excision repair, AP site formation via deaminated base removal"/>
    <property type="evidence" value="ECO:0007669"/>
    <property type="project" value="TreeGrafter"/>
</dbReference>
<dbReference type="Gene3D" id="3.40.470.10">
    <property type="entry name" value="Uracil-DNA glycosylase-like domain"/>
    <property type="match status" value="1"/>
</dbReference>
<dbReference type="NCBIfam" id="TIGR00628">
    <property type="entry name" value="ung"/>
    <property type="match status" value="1"/>
</dbReference>
<feature type="domain" description="Uracil-DNA glycosylase-like" evidence="8">
    <location>
        <begin position="199"/>
        <end position="375"/>
    </location>
</feature>
<dbReference type="SMART" id="SM00986">
    <property type="entry name" value="UDG"/>
    <property type="match status" value="1"/>
</dbReference>
<evidence type="ECO:0000256" key="1">
    <source>
        <dbReference type="ARBA" id="ARBA00008184"/>
    </source>
</evidence>
<evidence type="ECO:0000256" key="2">
    <source>
        <dbReference type="ARBA" id="ARBA00022763"/>
    </source>
</evidence>
<dbReference type="PANTHER" id="PTHR11264:SF0">
    <property type="entry name" value="URACIL-DNA GLYCOSYLASE"/>
    <property type="match status" value="1"/>
</dbReference>
<dbReference type="InterPro" id="IPR002043">
    <property type="entry name" value="UDG_fam1"/>
</dbReference>
<dbReference type="Pfam" id="PF03167">
    <property type="entry name" value="UDG"/>
    <property type="match status" value="1"/>
</dbReference>
<keyword evidence="10" id="KW-1185">Reference proteome</keyword>
<reference evidence="9" key="1">
    <citation type="submission" date="2023-03" db="EMBL/GenBank/DDBJ databases">
        <title>Massive genome expansion in bonnet fungi (Mycena s.s.) driven by repeated elements and novel gene families across ecological guilds.</title>
        <authorList>
            <consortium name="Lawrence Berkeley National Laboratory"/>
            <person name="Harder C.B."/>
            <person name="Miyauchi S."/>
            <person name="Viragh M."/>
            <person name="Kuo A."/>
            <person name="Thoen E."/>
            <person name="Andreopoulos B."/>
            <person name="Lu D."/>
            <person name="Skrede I."/>
            <person name="Drula E."/>
            <person name="Henrissat B."/>
            <person name="Morin E."/>
            <person name="Kohler A."/>
            <person name="Barry K."/>
            <person name="LaButti K."/>
            <person name="Morin E."/>
            <person name="Salamov A."/>
            <person name="Lipzen A."/>
            <person name="Mereny Z."/>
            <person name="Hegedus B."/>
            <person name="Baldrian P."/>
            <person name="Stursova M."/>
            <person name="Weitz H."/>
            <person name="Taylor A."/>
            <person name="Grigoriev I.V."/>
            <person name="Nagy L.G."/>
            <person name="Martin F."/>
            <person name="Kauserud H."/>
        </authorList>
    </citation>
    <scope>NUCLEOTIDE SEQUENCE</scope>
    <source>
        <strain evidence="9">CBHHK200</strain>
    </source>
</reference>
<dbReference type="NCBIfam" id="NF003589">
    <property type="entry name" value="PRK05254.1-2"/>
    <property type="match status" value="1"/>
</dbReference>
<evidence type="ECO:0000256" key="6">
    <source>
        <dbReference type="PROSITE-ProRule" id="PRU10072"/>
    </source>
</evidence>
<gene>
    <name evidence="5" type="primary">UNG1</name>
    <name evidence="9" type="ORF">C8F04DRAFT_1085670</name>
</gene>
<comment type="caution">
    <text evidence="9">The sequence shown here is derived from an EMBL/GenBank/DDBJ whole genome shotgun (WGS) entry which is preliminary data.</text>
</comment>
<dbReference type="GO" id="GO:0005634">
    <property type="term" value="C:nucleus"/>
    <property type="evidence" value="ECO:0007669"/>
    <property type="project" value="UniProtKB-SubCell"/>
</dbReference>
<feature type="active site" description="Proton acceptor" evidence="5 6">
    <location>
        <position position="214"/>
    </location>
</feature>
<organism evidence="9 10">
    <name type="scientific">Mycena alexandri</name>
    <dbReference type="NCBI Taxonomy" id="1745969"/>
    <lineage>
        <taxon>Eukaryota</taxon>
        <taxon>Fungi</taxon>
        <taxon>Dikarya</taxon>
        <taxon>Basidiomycota</taxon>
        <taxon>Agaricomycotina</taxon>
        <taxon>Agaricomycetes</taxon>
        <taxon>Agaricomycetidae</taxon>
        <taxon>Agaricales</taxon>
        <taxon>Marasmiineae</taxon>
        <taxon>Mycenaceae</taxon>
        <taxon>Mycena</taxon>
    </lineage>
</organism>
<dbReference type="SUPFAM" id="SSF52141">
    <property type="entry name" value="Uracil-DNA glycosylase-like"/>
    <property type="match status" value="1"/>
</dbReference>
<comment type="similarity">
    <text evidence="1 5">Belongs to the uracil-DNA glycosylase (UDG) superfamily. UNG family.</text>
</comment>
<dbReference type="SMART" id="SM00987">
    <property type="entry name" value="UreE_C"/>
    <property type="match status" value="1"/>
</dbReference>
<evidence type="ECO:0000313" key="9">
    <source>
        <dbReference type="EMBL" id="KAJ7039555.1"/>
    </source>
</evidence>
<dbReference type="HAMAP" id="MF_00148">
    <property type="entry name" value="UDG"/>
    <property type="match status" value="1"/>
</dbReference>
<evidence type="ECO:0000259" key="8">
    <source>
        <dbReference type="SMART" id="SM00986"/>
    </source>
</evidence>
<dbReference type="EMBL" id="JARJCM010000026">
    <property type="protein sequence ID" value="KAJ7039555.1"/>
    <property type="molecule type" value="Genomic_DNA"/>
</dbReference>
<dbReference type="GO" id="GO:0004844">
    <property type="term" value="F:uracil DNA N-glycosylase activity"/>
    <property type="evidence" value="ECO:0007669"/>
    <property type="project" value="UniProtKB-UniRule"/>
</dbReference>
<dbReference type="AlphaFoldDB" id="A0AAD6T5F8"/>
<evidence type="ECO:0000256" key="7">
    <source>
        <dbReference type="SAM" id="MobiDB-lite"/>
    </source>
</evidence>
<evidence type="ECO:0000256" key="4">
    <source>
        <dbReference type="ARBA" id="ARBA00023204"/>
    </source>
</evidence>
<evidence type="ECO:0000256" key="3">
    <source>
        <dbReference type="ARBA" id="ARBA00022801"/>
    </source>
</evidence>
<dbReference type="PROSITE" id="PS00130">
    <property type="entry name" value="U_DNA_GLYCOSYLASE"/>
    <property type="match status" value="1"/>
</dbReference>
<keyword evidence="4 5" id="KW-0234">DNA repair</keyword>
<dbReference type="GO" id="GO:0005739">
    <property type="term" value="C:mitochondrion"/>
    <property type="evidence" value="ECO:0007669"/>
    <property type="project" value="UniProtKB-SubCell"/>
</dbReference>
<dbReference type="InterPro" id="IPR018085">
    <property type="entry name" value="Ura-DNA_Glyclase_AS"/>
</dbReference>
<dbReference type="Proteomes" id="UP001218188">
    <property type="component" value="Unassembled WGS sequence"/>
</dbReference>
<protein>
    <recommendedName>
        <fullName evidence="5">Uracil-DNA glycosylase</fullName>
        <shortName evidence="5">UDG</shortName>
        <ecNumber evidence="5">3.2.2.27</ecNumber>
    </recommendedName>
</protein>